<dbReference type="AlphaFoldDB" id="A0AAD4F3K3"/>
<accession>A0AAD4F3K3</accession>
<evidence type="ECO:0000256" key="1">
    <source>
        <dbReference type="SAM" id="MobiDB-lite"/>
    </source>
</evidence>
<organism evidence="2 3">
    <name type="scientific">Staphylotrichum longicolle</name>
    <dbReference type="NCBI Taxonomy" id="669026"/>
    <lineage>
        <taxon>Eukaryota</taxon>
        <taxon>Fungi</taxon>
        <taxon>Dikarya</taxon>
        <taxon>Ascomycota</taxon>
        <taxon>Pezizomycotina</taxon>
        <taxon>Sordariomycetes</taxon>
        <taxon>Sordariomycetidae</taxon>
        <taxon>Sordariales</taxon>
        <taxon>Chaetomiaceae</taxon>
        <taxon>Staphylotrichum</taxon>
    </lineage>
</organism>
<name>A0AAD4F3K3_9PEZI</name>
<keyword evidence="3" id="KW-1185">Reference proteome</keyword>
<reference evidence="2" key="1">
    <citation type="submission" date="2023-02" db="EMBL/GenBank/DDBJ databases">
        <authorList>
            <person name="Palmer J.M."/>
        </authorList>
    </citation>
    <scope>NUCLEOTIDE SEQUENCE</scope>
    <source>
        <strain evidence="2">FW57</strain>
    </source>
</reference>
<protein>
    <submittedName>
        <fullName evidence="2">Uncharacterized protein</fullName>
    </submittedName>
</protein>
<dbReference type="EMBL" id="JAHCVI010000001">
    <property type="protein sequence ID" value="KAG7292676.1"/>
    <property type="molecule type" value="Genomic_DNA"/>
</dbReference>
<feature type="compositionally biased region" description="Basic residues" evidence="1">
    <location>
        <begin position="48"/>
        <end position="57"/>
    </location>
</feature>
<evidence type="ECO:0000313" key="3">
    <source>
        <dbReference type="Proteomes" id="UP001197093"/>
    </source>
</evidence>
<dbReference type="Proteomes" id="UP001197093">
    <property type="component" value="Unassembled WGS sequence"/>
</dbReference>
<feature type="region of interest" description="Disordered" evidence="1">
    <location>
        <begin position="1"/>
        <end position="76"/>
    </location>
</feature>
<evidence type="ECO:0000313" key="2">
    <source>
        <dbReference type="EMBL" id="KAG7292676.1"/>
    </source>
</evidence>
<comment type="caution">
    <text evidence="2">The sequence shown here is derived from an EMBL/GenBank/DDBJ whole genome shotgun (WGS) entry which is preliminary data.</text>
</comment>
<gene>
    <name evidence="2" type="ORF">NEMBOFW57_002713</name>
</gene>
<sequence>MDSGASLAKHRAASYADALRGHKPKPAGDQKAELAPIPKEVPKAARAATKKTNHKQGLKAAQGKSQKVDPTIADKK</sequence>
<proteinExistence type="predicted"/>